<dbReference type="KEGG" id="mee:DA075_17205"/>
<evidence type="ECO:0000313" key="2">
    <source>
        <dbReference type="Proteomes" id="UP000244755"/>
    </source>
</evidence>
<dbReference type="OrthoDB" id="9787478at2"/>
<proteinExistence type="predicted"/>
<dbReference type="Pfam" id="PF07505">
    <property type="entry name" value="DUF5131"/>
    <property type="match status" value="1"/>
</dbReference>
<dbReference type="InterPro" id="IPR011101">
    <property type="entry name" value="DUF5131"/>
</dbReference>
<dbReference type="EMBL" id="CP028843">
    <property type="protein sequence ID" value="AWB24935.1"/>
    <property type="molecule type" value="Genomic_DNA"/>
</dbReference>
<organism evidence="1 2">
    <name type="scientific">Methylobacterium currus</name>
    <dbReference type="NCBI Taxonomy" id="2051553"/>
    <lineage>
        <taxon>Bacteria</taxon>
        <taxon>Pseudomonadati</taxon>
        <taxon>Pseudomonadota</taxon>
        <taxon>Alphaproteobacteria</taxon>
        <taxon>Hyphomicrobiales</taxon>
        <taxon>Methylobacteriaceae</taxon>
        <taxon>Methylobacterium</taxon>
    </lineage>
</organism>
<evidence type="ECO:0000313" key="1">
    <source>
        <dbReference type="EMBL" id="AWB24935.1"/>
    </source>
</evidence>
<sequence>MAAGPAWTSGNASVQSSLAEVRRSCRRGWIARMLVAIASGLGRGQQRGGARVTEECRQCLAHHGEWARSLRDQCAAAGVPFLFKQQGAWMHSPGLAGAMASNGLVLWPNGDVGAGDESRCGGRGAVMLRVGKKRAGRLLDGVTHDGFPTL</sequence>
<reference evidence="1 2" key="1">
    <citation type="submission" date="2018-04" db="EMBL/GenBank/DDBJ databases">
        <title>Methylobacterium sp. PR1016A genome.</title>
        <authorList>
            <person name="Park W."/>
        </authorList>
    </citation>
    <scope>NUCLEOTIDE SEQUENCE [LARGE SCALE GENOMIC DNA]</scope>
    <source>
        <strain evidence="1 2">PR1016A</strain>
    </source>
</reference>
<name>A0A2R4WTU3_9HYPH</name>
<dbReference type="AlphaFoldDB" id="A0A2R4WTU3"/>
<gene>
    <name evidence="1" type="ORF">DA075_17205</name>
</gene>
<dbReference type="Proteomes" id="UP000244755">
    <property type="component" value="Chromosome 1"/>
</dbReference>
<keyword evidence="2" id="KW-1185">Reference proteome</keyword>
<protein>
    <submittedName>
        <fullName evidence="1">DUF5131 domain-containing protein</fullName>
    </submittedName>
</protein>
<accession>A0A2R4WTU3</accession>